<proteinExistence type="predicted"/>
<dbReference type="PANTHER" id="PTHR43058">
    <property type="entry name" value="SLR0655 PROTEIN"/>
    <property type="match status" value="1"/>
</dbReference>
<gene>
    <name evidence="3" type="ORF">WCD74_19595</name>
</gene>
<feature type="domain" description="DUF427" evidence="2">
    <location>
        <begin position="33"/>
        <end position="134"/>
    </location>
</feature>
<protein>
    <submittedName>
        <fullName evidence="3">DUF427 domain-containing protein</fullName>
    </submittedName>
</protein>
<keyword evidence="4" id="KW-1185">Reference proteome</keyword>
<reference evidence="3 4" key="1">
    <citation type="submission" date="2024-03" db="EMBL/GenBank/DDBJ databases">
        <title>Actinomycetospora sp. OC33-EN08, a novel actinomycete isolated from wild orchid (Aerides multiflora).</title>
        <authorList>
            <person name="Suriyachadkun C."/>
        </authorList>
    </citation>
    <scope>NUCLEOTIDE SEQUENCE [LARGE SCALE GENOMIC DNA]</scope>
    <source>
        <strain evidence="3 4">OC33-EN08</strain>
    </source>
</reference>
<evidence type="ECO:0000256" key="1">
    <source>
        <dbReference type="SAM" id="MobiDB-lite"/>
    </source>
</evidence>
<comment type="caution">
    <text evidence="3">The sequence shown here is derived from an EMBL/GenBank/DDBJ whole genome shotgun (WGS) entry which is preliminary data.</text>
</comment>
<organism evidence="3 4">
    <name type="scientific">Actinomycetospora aurantiaca</name>
    <dbReference type="NCBI Taxonomy" id="3129233"/>
    <lineage>
        <taxon>Bacteria</taxon>
        <taxon>Bacillati</taxon>
        <taxon>Actinomycetota</taxon>
        <taxon>Actinomycetes</taxon>
        <taxon>Pseudonocardiales</taxon>
        <taxon>Pseudonocardiaceae</taxon>
        <taxon>Actinomycetospora</taxon>
    </lineage>
</organism>
<evidence type="ECO:0000259" key="2">
    <source>
        <dbReference type="Pfam" id="PF04248"/>
    </source>
</evidence>
<dbReference type="InterPro" id="IPR038694">
    <property type="entry name" value="DUF427_sf"/>
</dbReference>
<sequence>MRITRDTPGPGQESVWDYPRPPRAERDGRRCVITQAGTVVVDTDDMVRVLETSHPPTFYLPRTAFADGVLRPAQRRTVCEWKGTARYVDVILGERSDGGTTWPGATLSDVGWWYPEGDVSATYPELADRVSLYPAPFDEITLDGERVTPQPGGFYGGWITADVVGPFKGGPGSWGW</sequence>
<dbReference type="Proteomes" id="UP001385809">
    <property type="component" value="Unassembled WGS sequence"/>
</dbReference>
<dbReference type="Gene3D" id="2.170.150.40">
    <property type="entry name" value="Domain of unknown function (DUF427)"/>
    <property type="match status" value="1"/>
</dbReference>
<dbReference type="InterPro" id="IPR007361">
    <property type="entry name" value="DUF427"/>
</dbReference>
<evidence type="ECO:0000313" key="4">
    <source>
        <dbReference type="Proteomes" id="UP001385809"/>
    </source>
</evidence>
<dbReference type="RefSeq" id="WP_337696554.1">
    <property type="nucleotide sequence ID" value="NZ_JBBEGN010000010.1"/>
</dbReference>
<accession>A0ABU8MRY9</accession>
<name>A0ABU8MRY9_9PSEU</name>
<dbReference type="EMBL" id="JBBEGN010000010">
    <property type="protein sequence ID" value="MEJ2869981.1"/>
    <property type="molecule type" value="Genomic_DNA"/>
</dbReference>
<feature type="region of interest" description="Disordered" evidence="1">
    <location>
        <begin position="1"/>
        <end position="22"/>
    </location>
</feature>
<evidence type="ECO:0000313" key="3">
    <source>
        <dbReference type="EMBL" id="MEJ2869981.1"/>
    </source>
</evidence>
<dbReference type="PANTHER" id="PTHR43058:SF1">
    <property type="entry name" value="DUF427 DOMAIN-CONTAINING PROTEIN"/>
    <property type="match status" value="1"/>
</dbReference>
<dbReference type="Pfam" id="PF04248">
    <property type="entry name" value="NTP_transf_9"/>
    <property type="match status" value="1"/>
</dbReference>